<accession>A0A0D8HKI4</accession>
<comment type="caution">
    <text evidence="1">The sequence shown here is derived from an EMBL/GenBank/DDBJ whole genome shotgun (WGS) entry which is preliminary data.</text>
</comment>
<proteinExistence type="predicted"/>
<dbReference type="AlphaFoldDB" id="A0A0D8HKI4"/>
<organism evidence="1 2">
    <name type="scientific">Acidithrix ferrooxidans</name>
    <dbReference type="NCBI Taxonomy" id="1280514"/>
    <lineage>
        <taxon>Bacteria</taxon>
        <taxon>Bacillati</taxon>
        <taxon>Actinomycetota</taxon>
        <taxon>Acidimicrobiia</taxon>
        <taxon>Acidimicrobiales</taxon>
        <taxon>Acidimicrobiaceae</taxon>
        <taxon>Acidithrix</taxon>
    </lineage>
</organism>
<sequence>MYHIGSSPFGTGRVIRNSKHYVRSMNETSQPNWINSRAFKMTTTVSDPTAPIASYPPDLMRSDLDQGSLIAAMRTQPIFRRIPEKSPQLAPFEGILGDFRLV</sequence>
<dbReference type="Proteomes" id="UP000032360">
    <property type="component" value="Unassembled WGS sequence"/>
</dbReference>
<evidence type="ECO:0000313" key="1">
    <source>
        <dbReference type="EMBL" id="KJF18282.1"/>
    </source>
</evidence>
<keyword evidence="2" id="KW-1185">Reference proteome</keyword>
<evidence type="ECO:0000313" key="2">
    <source>
        <dbReference type="Proteomes" id="UP000032360"/>
    </source>
</evidence>
<gene>
    <name evidence="1" type="ORF">AXFE_08160</name>
</gene>
<reference evidence="1 2" key="1">
    <citation type="submission" date="2015-01" db="EMBL/GenBank/DDBJ databases">
        <title>Draft genome of the acidophilic iron oxidizer Acidithrix ferrooxidans strain Py-F3.</title>
        <authorList>
            <person name="Poehlein A."/>
            <person name="Eisen S."/>
            <person name="Schloemann M."/>
            <person name="Johnson B.D."/>
            <person name="Daniel R."/>
            <person name="Muehling M."/>
        </authorList>
    </citation>
    <scope>NUCLEOTIDE SEQUENCE [LARGE SCALE GENOMIC DNA]</scope>
    <source>
        <strain evidence="1 2">Py-F3</strain>
    </source>
</reference>
<dbReference type="EMBL" id="JXYS01000019">
    <property type="protein sequence ID" value="KJF18282.1"/>
    <property type="molecule type" value="Genomic_DNA"/>
</dbReference>
<name>A0A0D8HKI4_9ACTN</name>
<protein>
    <submittedName>
        <fullName evidence="1">Uncharacterized protein</fullName>
    </submittedName>
</protein>